<feature type="compositionally biased region" description="Basic and acidic residues" evidence="1">
    <location>
        <begin position="44"/>
        <end position="54"/>
    </location>
</feature>
<dbReference type="GeneID" id="19319405"/>
<dbReference type="AlphaFoldDB" id="A0A061H3H2"/>
<feature type="region of interest" description="Disordered" evidence="1">
    <location>
        <begin position="24"/>
        <end position="62"/>
    </location>
</feature>
<gene>
    <name evidence="2" type="ORF">PFL1_05312</name>
</gene>
<accession>A0A061H3H2</accession>
<dbReference type="Proteomes" id="UP000053664">
    <property type="component" value="Unassembled WGS sequence"/>
</dbReference>
<reference evidence="2 3" key="1">
    <citation type="journal article" date="2013" name="Plant Cell">
        <title>The transition from a phytopathogenic smut ancestor to an anamorphic biocontrol agent deciphered by comparative whole-genome analysis.</title>
        <authorList>
            <person name="Lefebvre F."/>
            <person name="Joly D.L."/>
            <person name="Labbe C."/>
            <person name="Teichmann B."/>
            <person name="Linning R."/>
            <person name="Belzile F."/>
            <person name="Bakkeren G."/>
            <person name="Belanger R.R."/>
        </authorList>
    </citation>
    <scope>NUCLEOTIDE SEQUENCE [LARGE SCALE GENOMIC DNA]</scope>
    <source>
        <strain evidence="2 3">PF-1</strain>
    </source>
</reference>
<sequence length="203" mass="21527">MVDLTPLSLIASRLRCHIHEIGHRRAAGSPASAPTTEPGWPPPRPDRTVGPRSDDVDDDRDERTSTTFCSLLAVGVAASASARSPTIQLASQPASYVAHVVAGTLSVSRAKHAGLLVQAWPAPGSIAGQPRPLFNFSKPLPAGFAAHCRPTCCLLALRKRAGEIRFSEPCRPSVCFRIPLPSPRLGGRRRCTRSSSIAASSVP</sequence>
<dbReference type="RefSeq" id="XP_007881035.1">
    <property type="nucleotide sequence ID" value="XM_007882844.1"/>
</dbReference>
<evidence type="ECO:0000313" key="3">
    <source>
        <dbReference type="Proteomes" id="UP000053664"/>
    </source>
</evidence>
<evidence type="ECO:0000256" key="1">
    <source>
        <dbReference type="SAM" id="MobiDB-lite"/>
    </source>
</evidence>
<evidence type="ECO:0000313" key="2">
    <source>
        <dbReference type="EMBL" id="EPQ27028.1"/>
    </source>
</evidence>
<dbReference type="HOGENOM" id="CLU_1349448_0_0_1"/>
<dbReference type="EMBL" id="KE361641">
    <property type="protein sequence ID" value="EPQ27028.1"/>
    <property type="molecule type" value="Genomic_DNA"/>
</dbReference>
<protein>
    <submittedName>
        <fullName evidence="2">Uncharacterized protein</fullName>
    </submittedName>
</protein>
<name>A0A061H3H2_9BASI</name>
<proteinExistence type="predicted"/>
<organism evidence="2 3">
    <name type="scientific">Pseudozyma flocculosa PF-1</name>
    <dbReference type="NCBI Taxonomy" id="1277687"/>
    <lineage>
        <taxon>Eukaryota</taxon>
        <taxon>Fungi</taxon>
        <taxon>Dikarya</taxon>
        <taxon>Basidiomycota</taxon>
        <taxon>Ustilaginomycotina</taxon>
        <taxon>Ustilaginomycetes</taxon>
        <taxon>Ustilaginales</taxon>
        <taxon>Ustilaginaceae</taxon>
        <taxon>Pseudozyma</taxon>
    </lineage>
</organism>
<dbReference type="KEGG" id="pfp:PFL1_05312"/>